<proteinExistence type="predicted"/>
<dbReference type="PANTHER" id="PTHR33993">
    <property type="entry name" value="GLYOXALASE-RELATED"/>
    <property type="match status" value="1"/>
</dbReference>
<dbReference type="Pfam" id="PF00903">
    <property type="entry name" value="Glyoxalase"/>
    <property type="match status" value="2"/>
</dbReference>
<evidence type="ECO:0000313" key="2">
    <source>
        <dbReference type="EMBL" id="GLW53292.1"/>
    </source>
</evidence>
<feature type="domain" description="VOC" evidence="1">
    <location>
        <begin position="8"/>
        <end position="122"/>
    </location>
</feature>
<evidence type="ECO:0000313" key="3">
    <source>
        <dbReference type="Proteomes" id="UP001165143"/>
    </source>
</evidence>
<reference evidence="2" key="1">
    <citation type="submission" date="2023-02" db="EMBL/GenBank/DDBJ databases">
        <title>Kitasatospora phosalacinea NBRC 14362.</title>
        <authorList>
            <person name="Ichikawa N."/>
            <person name="Sato H."/>
            <person name="Tonouchi N."/>
        </authorList>
    </citation>
    <scope>NUCLEOTIDE SEQUENCE</scope>
    <source>
        <strain evidence="2">NBRC 14362</strain>
    </source>
</reference>
<dbReference type="InterPro" id="IPR004360">
    <property type="entry name" value="Glyas_Fos-R_dOase_dom"/>
</dbReference>
<gene>
    <name evidence="2" type="ORF">Kpho01_13030</name>
</gene>
<dbReference type="AlphaFoldDB" id="A0A9W6UMM8"/>
<dbReference type="InterPro" id="IPR037523">
    <property type="entry name" value="VOC_core"/>
</dbReference>
<dbReference type="RefSeq" id="WP_033250310.1">
    <property type="nucleotide sequence ID" value="NZ_BSRX01000006.1"/>
</dbReference>
<dbReference type="OrthoDB" id="9793039at2"/>
<dbReference type="Gene3D" id="3.10.180.10">
    <property type="entry name" value="2,3-Dihydroxybiphenyl 1,2-Dioxygenase, domain 1"/>
    <property type="match status" value="2"/>
</dbReference>
<dbReference type="InterPro" id="IPR029068">
    <property type="entry name" value="Glyas_Bleomycin-R_OHBP_Dase"/>
</dbReference>
<accession>A0A9W6UMM8</accession>
<dbReference type="CDD" id="cd07247">
    <property type="entry name" value="SgaA_N_like"/>
    <property type="match status" value="2"/>
</dbReference>
<organism evidence="2 3">
    <name type="scientific">Kitasatospora phosalacinea</name>
    <dbReference type="NCBI Taxonomy" id="2065"/>
    <lineage>
        <taxon>Bacteria</taxon>
        <taxon>Bacillati</taxon>
        <taxon>Actinomycetota</taxon>
        <taxon>Actinomycetes</taxon>
        <taxon>Kitasatosporales</taxon>
        <taxon>Streptomycetaceae</taxon>
        <taxon>Kitasatospora</taxon>
    </lineage>
</organism>
<dbReference type="PANTHER" id="PTHR33993:SF10">
    <property type="entry name" value="CONSERVED PROTEIN"/>
    <property type="match status" value="1"/>
</dbReference>
<dbReference type="EMBL" id="BSRX01000006">
    <property type="protein sequence ID" value="GLW53292.1"/>
    <property type="molecule type" value="Genomic_DNA"/>
</dbReference>
<dbReference type="Proteomes" id="UP001165143">
    <property type="component" value="Unassembled WGS sequence"/>
</dbReference>
<name>A0A9W6UMM8_9ACTN</name>
<sequence>MTAPPEGTPVWADATFADPEGAQAFYGQVLGWTFGEASSEFGNYTQALKDGKAVAGIVPPPPGQEGRSAWVLHLATADAAAAAERVRAAGGTVLLEPVQVGSLGSMALAQDPAGVVFGLWQSGDHRGFELRDAPGSYGWAEVFTRDTAAANSFFPQVFPYRVRKIVDDKVDYSIYHLGDTPVLGAMGMGPDVPAQVPPFISVYFLVDDCDAAAGRVAQAGGQLVFGPMSSPFGRFASFVDPQGAAFSLIDPGAAEGGRPNTVEVG</sequence>
<comment type="caution">
    <text evidence="2">The sequence shown here is derived from an EMBL/GenBank/DDBJ whole genome shotgun (WGS) entry which is preliminary data.</text>
</comment>
<dbReference type="SUPFAM" id="SSF54593">
    <property type="entry name" value="Glyoxalase/Bleomycin resistance protein/Dihydroxybiphenyl dioxygenase"/>
    <property type="match status" value="2"/>
</dbReference>
<keyword evidence="2" id="KW-0378">Hydrolase</keyword>
<dbReference type="InterPro" id="IPR052164">
    <property type="entry name" value="Anthracycline_SecMetBiosynth"/>
</dbReference>
<dbReference type="PROSITE" id="PS51819">
    <property type="entry name" value="VOC"/>
    <property type="match status" value="2"/>
</dbReference>
<protein>
    <submittedName>
        <fullName evidence="2">Hydrolase</fullName>
    </submittedName>
</protein>
<dbReference type="GO" id="GO:0016787">
    <property type="term" value="F:hydrolase activity"/>
    <property type="evidence" value="ECO:0007669"/>
    <property type="project" value="UniProtKB-KW"/>
</dbReference>
<feature type="domain" description="VOC" evidence="1">
    <location>
        <begin position="136"/>
        <end position="251"/>
    </location>
</feature>
<evidence type="ECO:0000259" key="1">
    <source>
        <dbReference type="PROSITE" id="PS51819"/>
    </source>
</evidence>